<gene>
    <name evidence="4" type="ORF">LXM26_30320</name>
</gene>
<accession>A0A9X1TIH4</accession>
<dbReference type="Pfam" id="PF06580">
    <property type="entry name" value="His_kinase"/>
    <property type="match status" value="1"/>
</dbReference>
<keyword evidence="4" id="KW-0418">Kinase</keyword>
<dbReference type="PANTHER" id="PTHR34220">
    <property type="entry name" value="SENSOR HISTIDINE KINASE YPDA"/>
    <property type="match status" value="1"/>
</dbReference>
<dbReference type="InterPro" id="IPR011110">
    <property type="entry name" value="Reg_prop"/>
</dbReference>
<dbReference type="Proteomes" id="UP001139000">
    <property type="component" value="Unassembled WGS sequence"/>
</dbReference>
<dbReference type="Gene3D" id="2.60.40.10">
    <property type="entry name" value="Immunoglobulins"/>
    <property type="match status" value="1"/>
</dbReference>
<dbReference type="Pfam" id="PF07495">
    <property type="entry name" value="Y_Y_Y"/>
    <property type="match status" value="1"/>
</dbReference>
<evidence type="ECO:0000313" key="5">
    <source>
        <dbReference type="Proteomes" id="UP001139000"/>
    </source>
</evidence>
<dbReference type="RefSeq" id="WP_234658891.1">
    <property type="nucleotide sequence ID" value="NZ_CP094997.1"/>
</dbReference>
<dbReference type="GO" id="GO:0000155">
    <property type="term" value="F:phosphorelay sensor kinase activity"/>
    <property type="evidence" value="ECO:0007669"/>
    <property type="project" value="InterPro"/>
</dbReference>
<dbReference type="InterPro" id="IPR011123">
    <property type="entry name" value="Y_Y_Y"/>
</dbReference>
<reference evidence="4" key="1">
    <citation type="submission" date="2021-12" db="EMBL/GenBank/DDBJ databases">
        <title>Novel species in genus Dyadobacter.</title>
        <authorList>
            <person name="Ma C."/>
        </authorList>
    </citation>
    <scope>NUCLEOTIDE SEQUENCE</scope>
    <source>
        <strain evidence="4">LJ419</strain>
    </source>
</reference>
<evidence type="ECO:0000259" key="3">
    <source>
        <dbReference type="Pfam" id="PF07495"/>
    </source>
</evidence>
<keyword evidence="1" id="KW-0472">Membrane</keyword>
<keyword evidence="4" id="KW-0808">Transferase</keyword>
<dbReference type="PANTHER" id="PTHR34220:SF7">
    <property type="entry name" value="SENSOR HISTIDINE KINASE YPDA"/>
    <property type="match status" value="1"/>
</dbReference>
<dbReference type="GO" id="GO:0016020">
    <property type="term" value="C:membrane"/>
    <property type="evidence" value="ECO:0007669"/>
    <property type="project" value="InterPro"/>
</dbReference>
<dbReference type="EMBL" id="JAJTTC010000016">
    <property type="protein sequence ID" value="MCF0065845.1"/>
    <property type="molecule type" value="Genomic_DNA"/>
</dbReference>
<keyword evidence="5" id="KW-1185">Reference proteome</keyword>
<dbReference type="SUPFAM" id="SSF63829">
    <property type="entry name" value="Calcium-dependent phosphotriesterase"/>
    <property type="match status" value="2"/>
</dbReference>
<feature type="domain" description="Signal transduction histidine kinase internal region" evidence="2">
    <location>
        <begin position="852"/>
        <end position="927"/>
    </location>
</feature>
<sequence length="1029" mass="118842">MRPVIHRHYTHFLFKCFLVCSFHFVHSQDLAFRVTSYDESEGLASKYVRCMIQDKKGLLWFGTIEGLARFDGYRFKMFNKESADTNSLSSNYITTLAEGLDGLIWIGYQQGGVSSYNPATGHFRNYPLVDKNNKRFPTHEIRMLHVDMDNDVWISIHREGFMRLDKKSGQCVRYSLLPAGTPLDSRRRLYDYATGIVEVKKGKFWVATADGLYHFDKKTTKLRSIPFPIPPQNFIRSDLFTSIHYDRDTIWLGSWSGGISYYHPRSEKWGNFRNEPGIVSGTTNIISGMVAKGRDTLWITAATTGGLGYFLKSRGTFHFYKNIPELPAGHFFGLWKDRSGNFWLNHEKGLYKVQIDKKKFSFFKTPVTKSDNGELYIISKIFENKRFLIKGTMFADGIHIYDKEKRTNRTLSFDFDLDEKVMIVNDILEDSKGVIWIATRDYIYHLDQDKLALRKPVQPPLFSAIENTSNLFYRICEDKEGDIWITSRRNGVFVYERKSGIYRHYAAFQKGKNHIPESNIKAISMDFKGNVWIGGVNGYLAYFDVKTQQFMRISAKVLGQAAGNHIHALITDRDGTIWAGTNAGLLSFEIANNAAVRTCMLTAEHGLRGDIVYDLCDDAYGKIWCVTSSLLCVVKPENHSITSFGPSDGIQYSETEQRIMRYGDHTMRFSLAQGHYEFDPAFLTMKRAAVPVLLTSLKVNDQERYFENQFRRDGKINLGSDENRLSFEFAAIDLDQPEKQHYAYMLEGLDETWVTSGSRRYASYTNLPGGDYIFKVKVSSVDADWKVAAVNLPLHIETVYYKQWWFRLATIFLAGCIIYLFIKYRVRQEQKLYALESKANSLEKEKAMVMYDSLKQQLNPHFLFNSLTSLSSLIQVDQLRAGKFLESLSSTYRYILTNRDSELVSLASELQFTQTYIRLQKTRFEDGLEVNVDVNHEHKHWKIAPVTLQNLIENAIKHNKISPSRPLIIDIFTENDKLVVRNILQRKNFVETSNRKGLTNLISLYQYLTDQTIEIIENEKFFIVKIPLI</sequence>
<dbReference type="InterPro" id="IPR013783">
    <property type="entry name" value="Ig-like_fold"/>
</dbReference>
<keyword evidence="1" id="KW-0812">Transmembrane</keyword>
<organism evidence="4 5">
    <name type="scientific">Dyadobacter chenwenxiniae</name>
    <dbReference type="NCBI Taxonomy" id="2906456"/>
    <lineage>
        <taxon>Bacteria</taxon>
        <taxon>Pseudomonadati</taxon>
        <taxon>Bacteroidota</taxon>
        <taxon>Cytophagia</taxon>
        <taxon>Cytophagales</taxon>
        <taxon>Spirosomataceae</taxon>
        <taxon>Dyadobacter</taxon>
    </lineage>
</organism>
<evidence type="ECO:0000259" key="2">
    <source>
        <dbReference type="Pfam" id="PF06580"/>
    </source>
</evidence>
<feature type="domain" description="Two component regulator three Y" evidence="3">
    <location>
        <begin position="735"/>
        <end position="796"/>
    </location>
</feature>
<feature type="transmembrane region" description="Helical" evidence="1">
    <location>
        <begin position="804"/>
        <end position="822"/>
    </location>
</feature>
<dbReference type="InterPro" id="IPR050640">
    <property type="entry name" value="Bact_2-comp_sensor_kinase"/>
</dbReference>
<comment type="caution">
    <text evidence="4">The sequence shown here is derived from an EMBL/GenBank/DDBJ whole genome shotgun (WGS) entry which is preliminary data.</text>
</comment>
<dbReference type="Pfam" id="PF07494">
    <property type="entry name" value="Reg_prop"/>
    <property type="match status" value="3"/>
</dbReference>
<name>A0A9X1TIH4_9BACT</name>
<protein>
    <submittedName>
        <fullName evidence="4">Histidine kinase</fullName>
    </submittedName>
</protein>
<evidence type="ECO:0000256" key="1">
    <source>
        <dbReference type="SAM" id="Phobius"/>
    </source>
</evidence>
<dbReference type="AlphaFoldDB" id="A0A9X1TIH4"/>
<proteinExistence type="predicted"/>
<keyword evidence="1" id="KW-1133">Transmembrane helix</keyword>
<dbReference type="InterPro" id="IPR010559">
    <property type="entry name" value="Sig_transdc_His_kin_internal"/>
</dbReference>
<evidence type="ECO:0000313" key="4">
    <source>
        <dbReference type="EMBL" id="MCF0065845.1"/>
    </source>
</evidence>
<dbReference type="InterPro" id="IPR015943">
    <property type="entry name" value="WD40/YVTN_repeat-like_dom_sf"/>
</dbReference>
<dbReference type="Gene3D" id="2.130.10.10">
    <property type="entry name" value="YVTN repeat-like/Quinoprotein amine dehydrogenase"/>
    <property type="match status" value="3"/>
</dbReference>